<dbReference type="RefSeq" id="WP_314796775.1">
    <property type="nucleotide sequence ID" value="NZ_CP130319.1"/>
</dbReference>
<dbReference type="Proteomes" id="UP001304650">
    <property type="component" value="Chromosome"/>
</dbReference>
<feature type="transmembrane region" description="Helical" evidence="1">
    <location>
        <begin position="7"/>
        <end position="25"/>
    </location>
</feature>
<feature type="transmembrane region" description="Helical" evidence="1">
    <location>
        <begin position="78"/>
        <end position="94"/>
    </location>
</feature>
<evidence type="ECO:0000313" key="2">
    <source>
        <dbReference type="EMBL" id="WNR42927.1"/>
    </source>
</evidence>
<keyword evidence="1" id="KW-0472">Membrane</keyword>
<dbReference type="AlphaFoldDB" id="A0AA96LKT3"/>
<keyword evidence="3" id="KW-1185">Reference proteome</keyword>
<name>A0AA96LKT3_9BACL</name>
<protein>
    <submittedName>
        <fullName evidence="2">Uncharacterized protein</fullName>
    </submittedName>
</protein>
<dbReference type="EMBL" id="CP130319">
    <property type="protein sequence ID" value="WNR42927.1"/>
    <property type="molecule type" value="Genomic_DNA"/>
</dbReference>
<proteinExistence type="predicted"/>
<organism evidence="2 3">
    <name type="scientific">Paenibacillus roseopurpureus</name>
    <dbReference type="NCBI Taxonomy" id="2918901"/>
    <lineage>
        <taxon>Bacteria</taxon>
        <taxon>Bacillati</taxon>
        <taxon>Bacillota</taxon>
        <taxon>Bacilli</taxon>
        <taxon>Bacillales</taxon>
        <taxon>Paenibacillaceae</taxon>
        <taxon>Paenibacillus</taxon>
    </lineage>
</organism>
<evidence type="ECO:0000256" key="1">
    <source>
        <dbReference type="SAM" id="Phobius"/>
    </source>
</evidence>
<reference evidence="2" key="1">
    <citation type="submission" date="2022-02" db="EMBL/GenBank/DDBJ databases">
        <title>Paenibacillus sp. MBLB1832 Whole Genome Shotgun Sequencing.</title>
        <authorList>
            <person name="Hwang C.Y."/>
            <person name="Cho E.-S."/>
            <person name="Seo M.-J."/>
        </authorList>
    </citation>
    <scope>NUCLEOTIDE SEQUENCE</scope>
    <source>
        <strain evidence="2">MBLB1832</strain>
    </source>
</reference>
<accession>A0AA96LKT3</accession>
<keyword evidence="1" id="KW-1133">Transmembrane helix</keyword>
<dbReference type="KEGG" id="proo:MJB10_17615"/>
<keyword evidence="1" id="KW-0812">Transmembrane</keyword>
<sequence>MLQQISDYVFIGSLGFLVITVMIFFSGSGGESNYINAANSTGVQAITGSTLTDLQMNHDHTKMANTPPYRIKKLLRSYLFWISVTGIIVSVVLSKI</sequence>
<gene>
    <name evidence="2" type="ORF">MJB10_17615</name>
</gene>
<evidence type="ECO:0000313" key="3">
    <source>
        <dbReference type="Proteomes" id="UP001304650"/>
    </source>
</evidence>